<keyword evidence="3" id="KW-1185">Reference proteome</keyword>
<protein>
    <submittedName>
        <fullName evidence="2">Oxidoreductase</fullName>
    </submittedName>
</protein>
<dbReference type="RefSeq" id="WP_203813834.1">
    <property type="nucleotide sequence ID" value="NZ_BOMY01000055.1"/>
</dbReference>
<evidence type="ECO:0000259" key="1">
    <source>
        <dbReference type="Pfam" id="PF01408"/>
    </source>
</evidence>
<sequence length="377" mass="40198">MTPTIALVGANGHGRWHRRRIAELEATGRVRLTGLVDLRPLEPDPPVPAGVPIFTDHRDLLAESAPDVVVICTPPHTHLQIALDAIAAGSDLMLEKPPVASLAAHRTLAAALDSAGRSCQVGFQALGSVAWQRFRDALPGLGPVNGITATASWQRDDIYYARSPWAGRRVVGGRPVIDGALVNPLAHAVMQAIASAQALGAGRPRQLVAERYRVRPIEVEDTAFARITFDDGLQVMIAVTLAGEDFIAGEIGARGANGSALLEYPTDRLALGGSPLQEVPGRTDLLTNLLDHRSSRTPLLVPLSVTADFTAVLEALTVPDVPEPHLLDDSVVVIEGPKRTIPGINDLIRKVVETLALPSEMGVPWGVRPFTQRLPVT</sequence>
<dbReference type="SUPFAM" id="SSF55347">
    <property type="entry name" value="Glyceraldehyde-3-phosphate dehydrogenase-like, C-terminal domain"/>
    <property type="match status" value="1"/>
</dbReference>
<dbReference type="GO" id="GO:0000166">
    <property type="term" value="F:nucleotide binding"/>
    <property type="evidence" value="ECO:0007669"/>
    <property type="project" value="InterPro"/>
</dbReference>
<evidence type="ECO:0000313" key="3">
    <source>
        <dbReference type="Proteomes" id="UP000623608"/>
    </source>
</evidence>
<comment type="caution">
    <text evidence="2">The sequence shown here is derived from an EMBL/GenBank/DDBJ whole genome shotgun (WGS) entry which is preliminary data.</text>
</comment>
<dbReference type="Gene3D" id="3.30.360.10">
    <property type="entry name" value="Dihydrodipicolinate Reductase, domain 2"/>
    <property type="match status" value="1"/>
</dbReference>
<gene>
    <name evidence="2" type="ORF">Ate02nite_87770</name>
</gene>
<dbReference type="SUPFAM" id="SSF51735">
    <property type="entry name" value="NAD(P)-binding Rossmann-fold domains"/>
    <property type="match status" value="1"/>
</dbReference>
<dbReference type="InterPro" id="IPR052515">
    <property type="entry name" value="Gfo/Idh/MocA_Oxidoreductase"/>
</dbReference>
<dbReference type="Pfam" id="PF01408">
    <property type="entry name" value="GFO_IDH_MocA"/>
    <property type="match status" value="1"/>
</dbReference>
<accession>A0A919TZM5</accession>
<dbReference type="AlphaFoldDB" id="A0A919TZM5"/>
<dbReference type="InterPro" id="IPR000683">
    <property type="entry name" value="Gfo/Idh/MocA-like_OxRdtase_N"/>
</dbReference>
<dbReference type="Proteomes" id="UP000623608">
    <property type="component" value="Unassembled WGS sequence"/>
</dbReference>
<evidence type="ECO:0000313" key="2">
    <source>
        <dbReference type="EMBL" id="GIF26047.1"/>
    </source>
</evidence>
<dbReference type="PANTHER" id="PTHR43249">
    <property type="entry name" value="UDP-N-ACETYL-2-AMINO-2-DEOXY-D-GLUCURONATE OXIDASE"/>
    <property type="match status" value="1"/>
</dbReference>
<dbReference type="InterPro" id="IPR036291">
    <property type="entry name" value="NAD(P)-bd_dom_sf"/>
</dbReference>
<organism evidence="2 3">
    <name type="scientific">Paractinoplanes tereljensis</name>
    <dbReference type="NCBI Taxonomy" id="571912"/>
    <lineage>
        <taxon>Bacteria</taxon>
        <taxon>Bacillati</taxon>
        <taxon>Actinomycetota</taxon>
        <taxon>Actinomycetes</taxon>
        <taxon>Micromonosporales</taxon>
        <taxon>Micromonosporaceae</taxon>
        <taxon>Paractinoplanes</taxon>
    </lineage>
</organism>
<dbReference type="EMBL" id="BOMY01000055">
    <property type="protein sequence ID" value="GIF26047.1"/>
    <property type="molecule type" value="Genomic_DNA"/>
</dbReference>
<dbReference type="Gene3D" id="3.40.50.720">
    <property type="entry name" value="NAD(P)-binding Rossmann-like Domain"/>
    <property type="match status" value="1"/>
</dbReference>
<proteinExistence type="predicted"/>
<reference evidence="2" key="1">
    <citation type="submission" date="2021-01" db="EMBL/GenBank/DDBJ databases">
        <title>Whole genome shotgun sequence of Actinoplanes tereljensis NBRC 105297.</title>
        <authorList>
            <person name="Komaki H."/>
            <person name="Tamura T."/>
        </authorList>
    </citation>
    <scope>NUCLEOTIDE SEQUENCE</scope>
    <source>
        <strain evidence="2">NBRC 105297</strain>
    </source>
</reference>
<name>A0A919TZM5_9ACTN</name>
<feature type="domain" description="Gfo/Idh/MocA-like oxidoreductase N-terminal" evidence="1">
    <location>
        <begin position="5"/>
        <end position="123"/>
    </location>
</feature>
<dbReference type="PANTHER" id="PTHR43249:SF1">
    <property type="entry name" value="D-GLUCOSIDE 3-DEHYDROGENASE"/>
    <property type="match status" value="1"/>
</dbReference>